<dbReference type="Proteomes" id="UP001044222">
    <property type="component" value="Chromosome 12"/>
</dbReference>
<gene>
    <name evidence="2" type="ORF">ANANG_G00217990</name>
</gene>
<organism evidence="2 3">
    <name type="scientific">Anguilla anguilla</name>
    <name type="common">European freshwater eel</name>
    <name type="synonym">Muraena anguilla</name>
    <dbReference type="NCBI Taxonomy" id="7936"/>
    <lineage>
        <taxon>Eukaryota</taxon>
        <taxon>Metazoa</taxon>
        <taxon>Chordata</taxon>
        <taxon>Craniata</taxon>
        <taxon>Vertebrata</taxon>
        <taxon>Euteleostomi</taxon>
        <taxon>Actinopterygii</taxon>
        <taxon>Neopterygii</taxon>
        <taxon>Teleostei</taxon>
        <taxon>Anguilliformes</taxon>
        <taxon>Anguillidae</taxon>
        <taxon>Anguilla</taxon>
    </lineage>
</organism>
<dbReference type="AlphaFoldDB" id="A0A9D3RPA7"/>
<accession>A0A9D3RPA7</accession>
<keyword evidence="1" id="KW-0812">Transmembrane</keyword>
<keyword evidence="1" id="KW-0472">Membrane</keyword>
<name>A0A9D3RPA7_ANGAN</name>
<protein>
    <submittedName>
        <fullName evidence="2">Uncharacterized protein</fullName>
    </submittedName>
</protein>
<comment type="caution">
    <text evidence="2">The sequence shown here is derived from an EMBL/GenBank/DDBJ whole genome shotgun (WGS) entry which is preliminary data.</text>
</comment>
<dbReference type="EMBL" id="JAFIRN010000012">
    <property type="protein sequence ID" value="KAG5837898.1"/>
    <property type="molecule type" value="Genomic_DNA"/>
</dbReference>
<evidence type="ECO:0000256" key="1">
    <source>
        <dbReference type="SAM" id="Phobius"/>
    </source>
</evidence>
<proteinExistence type="predicted"/>
<sequence length="84" mass="9531">MPMRTEDGNSESCREKLSLLLQESQVTQAELKKLSVELKAQHQGSRVLRVLRSALKMSLVSVLGVAMFWWVTGQLDWTGPDWNT</sequence>
<evidence type="ECO:0000313" key="2">
    <source>
        <dbReference type="EMBL" id="KAG5837898.1"/>
    </source>
</evidence>
<feature type="transmembrane region" description="Helical" evidence="1">
    <location>
        <begin position="54"/>
        <end position="72"/>
    </location>
</feature>
<keyword evidence="1" id="KW-1133">Transmembrane helix</keyword>
<keyword evidence="3" id="KW-1185">Reference proteome</keyword>
<reference evidence="2" key="1">
    <citation type="submission" date="2021-01" db="EMBL/GenBank/DDBJ databases">
        <title>A chromosome-scale assembly of European eel, Anguilla anguilla.</title>
        <authorList>
            <person name="Henkel C."/>
            <person name="Jong-Raadsen S.A."/>
            <person name="Dufour S."/>
            <person name="Weltzien F.-A."/>
            <person name="Palstra A.P."/>
            <person name="Pelster B."/>
            <person name="Spaink H.P."/>
            <person name="Van Den Thillart G.E."/>
            <person name="Jansen H."/>
            <person name="Zahm M."/>
            <person name="Klopp C."/>
            <person name="Cedric C."/>
            <person name="Louis A."/>
            <person name="Berthelot C."/>
            <person name="Parey E."/>
            <person name="Roest Crollius H."/>
            <person name="Montfort J."/>
            <person name="Robinson-Rechavi M."/>
            <person name="Bucao C."/>
            <person name="Bouchez O."/>
            <person name="Gislard M."/>
            <person name="Lluch J."/>
            <person name="Milhes M."/>
            <person name="Lampietro C."/>
            <person name="Lopez Roques C."/>
            <person name="Donnadieu C."/>
            <person name="Braasch I."/>
            <person name="Desvignes T."/>
            <person name="Postlethwait J."/>
            <person name="Bobe J."/>
            <person name="Guiguen Y."/>
            <person name="Dirks R."/>
        </authorList>
    </citation>
    <scope>NUCLEOTIDE SEQUENCE</scope>
    <source>
        <strain evidence="2">Tag_6206</strain>
        <tissue evidence="2">Liver</tissue>
    </source>
</reference>
<evidence type="ECO:0000313" key="3">
    <source>
        <dbReference type="Proteomes" id="UP001044222"/>
    </source>
</evidence>